<dbReference type="InterPro" id="IPR036396">
    <property type="entry name" value="Cyt_P450_sf"/>
</dbReference>
<dbReference type="SUPFAM" id="SSF48264">
    <property type="entry name" value="Cytochrome P450"/>
    <property type="match status" value="1"/>
</dbReference>
<dbReference type="PANTHER" id="PTHR24301">
    <property type="entry name" value="THROMBOXANE-A SYNTHASE"/>
    <property type="match status" value="1"/>
</dbReference>
<reference evidence="1 2" key="1">
    <citation type="submission" date="2020-04" db="EMBL/GenBank/DDBJ databases">
        <title>Perkinsus olseni comparative genomics.</title>
        <authorList>
            <person name="Bogema D.R."/>
        </authorList>
    </citation>
    <scope>NUCLEOTIDE SEQUENCE [LARGE SCALE GENOMIC DNA]</scope>
    <source>
        <strain evidence="1">00978-12</strain>
    </source>
</reference>
<sequence length="387" mass="43521">MILEIEGWVHALDSEDGRRFVLVHLEVNGTISMAREAPEGSTSPTQVFKGHTYKSLVGVYSMGHNEHLIEEQHVIAPSKQFPSFEALTSTRLMFEILQLTFILVVNHLEAASLKRKGIYQPLYISAESWQLQRTWTSEPLLLKFLLDDLLVKCRSIFRSHGTLIFVSGIASVLALKALRFLKRTKFLPILGFVPKSIEHFARALEIYADTYGGLYHIKITGTNMIILSKPELVRQVLDERPEDLHQALQQAHKIIPVSGMFTTEGDAWKRNRRFGAPAFNDKNSAAMVPDMLKVSLKLIRQLKSLSQNGCIVWRPIEWLSPCTLDVLCVNILGNDYNFLDPDGRRLGSRSEGVPEAIVDTLSGRGHALTAQFLSPDDTDRFPGTSTQ</sequence>
<dbReference type="AlphaFoldDB" id="A0A7J6NMV4"/>
<dbReference type="PANTHER" id="PTHR24301:SF2">
    <property type="entry name" value="THROMBOXANE-A SYNTHASE"/>
    <property type="match status" value="1"/>
</dbReference>
<evidence type="ECO:0008006" key="3">
    <source>
        <dbReference type="Google" id="ProtNLM"/>
    </source>
</evidence>
<dbReference type="Proteomes" id="UP000541610">
    <property type="component" value="Unassembled WGS sequence"/>
</dbReference>
<name>A0A7J6NMV4_PEROL</name>
<dbReference type="Gene3D" id="1.10.630.10">
    <property type="entry name" value="Cytochrome P450"/>
    <property type="match status" value="1"/>
</dbReference>
<dbReference type="InterPro" id="IPR001128">
    <property type="entry name" value="Cyt_P450"/>
</dbReference>
<dbReference type="Pfam" id="PF00067">
    <property type="entry name" value="p450"/>
    <property type="match status" value="1"/>
</dbReference>
<gene>
    <name evidence="1" type="ORF">FOZ60_007335</name>
</gene>
<evidence type="ECO:0000313" key="1">
    <source>
        <dbReference type="EMBL" id="KAF4684777.1"/>
    </source>
</evidence>
<dbReference type="GO" id="GO:0020037">
    <property type="term" value="F:heme binding"/>
    <property type="evidence" value="ECO:0007669"/>
    <property type="project" value="InterPro"/>
</dbReference>
<dbReference type="GO" id="GO:0016705">
    <property type="term" value="F:oxidoreductase activity, acting on paired donors, with incorporation or reduction of molecular oxygen"/>
    <property type="evidence" value="ECO:0007669"/>
    <property type="project" value="InterPro"/>
</dbReference>
<accession>A0A7J6NMV4</accession>
<dbReference type="GO" id="GO:0004497">
    <property type="term" value="F:monooxygenase activity"/>
    <property type="evidence" value="ECO:0007669"/>
    <property type="project" value="InterPro"/>
</dbReference>
<protein>
    <recommendedName>
        <fullName evidence="3">Cytochrome P450</fullName>
    </recommendedName>
</protein>
<dbReference type="GO" id="GO:0005506">
    <property type="term" value="F:iron ion binding"/>
    <property type="evidence" value="ECO:0007669"/>
    <property type="project" value="InterPro"/>
</dbReference>
<evidence type="ECO:0000313" key="2">
    <source>
        <dbReference type="Proteomes" id="UP000541610"/>
    </source>
</evidence>
<proteinExistence type="predicted"/>
<dbReference type="OrthoDB" id="1470350at2759"/>
<dbReference type="EMBL" id="JABANP010000294">
    <property type="protein sequence ID" value="KAF4684777.1"/>
    <property type="molecule type" value="Genomic_DNA"/>
</dbReference>
<organism evidence="1 2">
    <name type="scientific">Perkinsus olseni</name>
    <name type="common">Perkinsus atlanticus</name>
    <dbReference type="NCBI Taxonomy" id="32597"/>
    <lineage>
        <taxon>Eukaryota</taxon>
        <taxon>Sar</taxon>
        <taxon>Alveolata</taxon>
        <taxon>Perkinsozoa</taxon>
        <taxon>Perkinsea</taxon>
        <taxon>Perkinsida</taxon>
        <taxon>Perkinsidae</taxon>
        <taxon>Perkinsus</taxon>
    </lineage>
</organism>
<comment type="caution">
    <text evidence="1">The sequence shown here is derived from an EMBL/GenBank/DDBJ whole genome shotgun (WGS) entry which is preliminary data.</text>
</comment>